<dbReference type="SMART" id="SM00568">
    <property type="entry name" value="GRAM"/>
    <property type="match status" value="1"/>
</dbReference>
<evidence type="ECO:0000256" key="3">
    <source>
        <dbReference type="ARBA" id="ARBA00022989"/>
    </source>
</evidence>
<feature type="region of interest" description="Disordered" evidence="7">
    <location>
        <begin position="1108"/>
        <end position="1153"/>
    </location>
</feature>
<evidence type="ECO:0008006" key="13">
    <source>
        <dbReference type="Google" id="ProtNLM"/>
    </source>
</evidence>
<dbReference type="Pfam" id="PF16016">
    <property type="entry name" value="VASt"/>
    <property type="match status" value="1"/>
</dbReference>
<evidence type="ECO:0000313" key="11">
    <source>
        <dbReference type="EMBL" id="TMW55100.1"/>
    </source>
</evidence>
<dbReference type="PROSITE" id="PS51741">
    <property type="entry name" value="F_BAR"/>
    <property type="match status" value="1"/>
</dbReference>
<evidence type="ECO:0000259" key="9">
    <source>
        <dbReference type="PROSITE" id="PS51741"/>
    </source>
</evidence>
<dbReference type="GO" id="GO:0120015">
    <property type="term" value="F:sterol transfer activity"/>
    <property type="evidence" value="ECO:0007669"/>
    <property type="project" value="TreeGrafter"/>
</dbReference>
<evidence type="ECO:0000256" key="7">
    <source>
        <dbReference type="SAM" id="MobiDB-lite"/>
    </source>
</evidence>
<feature type="coiled-coil region" evidence="6">
    <location>
        <begin position="139"/>
        <end position="166"/>
    </location>
</feature>
<dbReference type="InterPro" id="IPR051482">
    <property type="entry name" value="Cholesterol_transport"/>
</dbReference>
<keyword evidence="12" id="KW-1185">Reference proteome</keyword>
<keyword evidence="5 6" id="KW-0175">Coiled coil</keyword>
<accession>A0A8K1C288</accession>
<comment type="caution">
    <text evidence="11">The sequence shown here is derived from an EMBL/GenBank/DDBJ whole genome shotgun (WGS) entry which is preliminary data.</text>
</comment>
<proteinExistence type="predicted"/>
<dbReference type="InterPro" id="IPR001060">
    <property type="entry name" value="FCH_dom"/>
</dbReference>
<feature type="region of interest" description="Disordered" evidence="7">
    <location>
        <begin position="167"/>
        <end position="200"/>
    </location>
</feature>
<feature type="compositionally biased region" description="Polar residues" evidence="7">
    <location>
        <begin position="173"/>
        <end position="185"/>
    </location>
</feature>
<dbReference type="InterPro" id="IPR004182">
    <property type="entry name" value="GRAM"/>
</dbReference>
<dbReference type="InterPro" id="IPR031968">
    <property type="entry name" value="VASt"/>
</dbReference>
<comment type="subcellular location">
    <subcellularLocation>
        <location evidence="1">Membrane</location>
        <topology evidence="1">Single-pass membrane protein</topology>
    </subcellularLocation>
</comment>
<dbReference type="OrthoDB" id="74360at2759"/>
<evidence type="ECO:0000256" key="8">
    <source>
        <dbReference type="SAM" id="Phobius"/>
    </source>
</evidence>
<dbReference type="GO" id="GO:0005886">
    <property type="term" value="C:plasma membrane"/>
    <property type="evidence" value="ECO:0007669"/>
    <property type="project" value="TreeGrafter"/>
</dbReference>
<feature type="transmembrane region" description="Helical" evidence="8">
    <location>
        <begin position="1173"/>
        <end position="1191"/>
    </location>
</feature>
<dbReference type="GO" id="GO:0032366">
    <property type="term" value="P:intracellular sterol transport"/>
    <property type="evidence" value="ECO:0007669"/>
    <property type="project" value="TreeGrafter"/>
</dbReference>
<dbReference type="SUPFAM" id="SSF103657">
    <property type="entry name" value="BAR/IMD domain-like"/>
    <property type="match status" value="2"/>
</dbReference>
<dbReference type="CDD" id="cd13220">
    <property type="entry name" value="PH-GRAM_GRAMDC"/>
    <property type="match status" value="1"/>
</dbReference>
<evidence type="ECO:0000256" key="6">
    <source>
        <dbReference type="SAM" id="Coils"/>
    </source>
</evidence>
<organism evidence="11 12">
    <name type="scientific">Pythium oligandrum</name>
    <name type="common">Mycoparasitic fungus</name>
    <dbReference type="NCBI Taxonomy" id="41045"/>
    <lineage>
        <taxon>Eukaryota</taxon>
        <taxon>Sar</taxon>
        <taxon>Stramenopiles</taxon>
        <taxon>Oomycota</taxon>
        <taxon>Peronosporomycetes</taxon>
        <taxon>Pythiales</taxon>
        <taxon>Pythiaceae</taxon>
        <taxon>Pythium</taxon>
    </lineage>
</organism>
<dbReference type="PANTHER" id="PTHR23319">
    <property type="entry name" value="GRAM DOMAIN CONTAINING 1B, ISOFORM E"/>
    <property type="match status" value="1"/>
</dbReference>
<name>A0A8K1C288_PYTOL</name>
<protein>
    <recommendedName>
        <fullName evidence="13">VASt domain-containing protein</fullName>
    </recommendedName>
</protein>
<feature type="coiled-coil region" evidence="6">
    <location>
        <begin position="525"/>
        <end position="552"/>
    </location>
</feature>
<feature type="region of interest" description="Disordered" evidence="7">
    <location>
        <begin position="831"/>
        <end position="887"/>
    </location>
</feature>
<feature type="region of interest" description="Disordered" evidence="7">
    <location>
        <begin position="658"/>
        <end position="680"/>
    </location>
</feature>
<dbReference type="GO" id="GO:0032934">
    <property type="term" value="F:sterol binding"/>
    <property type="evidence" value="ECO:0007669"/>
    <property type="project" value="TreeGrafter"/>
</dbReference>
<keyword evidence="4 8" id="KW-0472">Membrane</keyword>
<dbReference type="Pfam" id="PF00611">
    <property type="entry name" value="FCH"/>
    <property type="match status" value="1"/>
</dbReference>
<evidence type="ECO:0000256" key="2">
    <source>
        <dbReference type="ARBA" id="ARBA00022692"/>
    </source>
</evidence>
<sequence length="1232" mass="138740">MDMETAAFSVSTPSEGLQTLRYSTDLFDAFPDVCQKAKHGVQSCHAIAAFVQERAVMEATYARTMLRIAQGAKAEDWAPGLAKCWSLVQETLEGIAKEHADAASKMQLTMVAGVKAFAAQQEVQVQRLMAEGTKFRVAFQNMKSTMDRAKEKYERKRSEALELTMAMRRDTMETSPSSVNGTSPSGEEPKDTTEKNSGAGQLLTMMTSFSKPSVERQRLKLDACLEELIAAEKHYLQSVEYVNAQRAVIERETTENLHAFQLTEEQRIDYLKDVLLRMQKAFQKALQGSQALIDHLKDSTSIIDEFVDIEQGFRRLSSDVDPDAMIKDSDDNPFYSRMLQVQSMSDRGHQIVKTIHSTISDLMTVEDQFILSVQKLLRAHDATYSSNGDLFNLTPSLSHVVGEGSSMHAGWQSSKDQLHRMAEIHQEFRSLLSEPVSLSLSTMKQEYETVRGANQENFSKSHAALALDVAQHRKLQQKLAAKSRDFVQVFSSLPDLGGSELSDPIAVDQVLILVQHMSGSFSDKDKRTEVKLKQLAEELKEAQAKFAECKATLKNRSSAYVQDIDVFISVYMKNEKYRLQVEKSSLQSLAKALEHMLSRQVEATEKTFHDLNAIDSTKDVAEFIQEHRKPHEKCKKIVPVLSVDKALKEALEEYQLRASAPTSVSSERSPPKQDSDHQLSSLKRAKSVLSTLSNDDQQTNNEEMDKDMTDFQKKFKLDSPEQVVESYSCALFLNNFPNHGRMYLTRERLCFTGWRDTIYVLSYTDIVAMEKKNTALIVPNAIEITAQNGEKTFFTSFVFRDECYQCILQLQAIQEATAAAMADTKLTVETESTHLEEPEVASPSGEAPVTPAATRSEQPTQQAVAVADRPVPSTKPNGGTKRAAPAPVRRIPERDTYLDEYEIVLNERLPFSVDFAYKSLWIESDEFFHEFLTTGGETNIQISKWDMNPLSYTAVDKTDNFLGSRRVAYNHNKKYMVGPSCIPTVQTQRFKWDPSSQLIISSTSTVSDAPYCDYFRAENRWVFSANEEDDSCTLQVGIRIQWVKSTWLKKQIESTAMTEAKEYTKSLVSAAIEESKNAGFDEDEDPETDFECEESNNTHMEAVGDDMEVIMPPRKKSKSNADAKTPRRRSSAARPVHRRASATIAPPTTAPTTTIVPSLLSRITSAQPEEIQSYLQVANILCILFFMYMMYRLVGSMQELQSLTKASLIQQQQQQELLREMLLLLQQRGASP</sequence>
<evidence type="ECO:0000256" key="5">
    <source>
        <dbReference type="PROSITE-ProRule" id="PRU01077"/>
    </source>
</evidence>
<feature type="domain" description="F-BAR" evidence="9">
    <location>
        <begin position="20"/>
        <end position="308"/>
    </location>
</feature>
<feature type="compositionally biased region" description="Basic residues" evidence="7">
    <location>
        <begin position="1126"/>
        <end position="1140"/>
    </location>
</feature>
<dbReference type="InterPro" id="IPR011993">
    <property type="entry name" value="PH-like_dom_sf"/>
</dbReference>
<dbReference type="Gene3D" id="1.20.1270.60">
    <property type="entry name" value="Arfaptin homology (AH) domain/BAR domain"/>
    <property type="match status" value="2"/>
</dbReference>
<dbReference type="GO" id="GO:0140268">
    <property type="term" value="C:endoplasmic reticulum-plasma membrane contact site"/>
    <property type="evidence" value="ECO:0007669"/>
    <property type="project" value="TreeGrafter"/>
</dbReference>
<feature type="compositionally biased region" description="Polar residues" evidence="7">
    <location>
        <begin position="853"/>
        <end position="863"/>
    </location>
</feature>
<evidence type="ECO:0000256" key="1">
    <source>
        <dbReference type="ARBA" id="ARBA00004167"/>
    </source>
</evidence>
<dbReference type="Gene3D" id="2.30.29.30">
    <property type="entry name" value="Pleckstrin-homology domain (PH domain)/Phosphotyrosine-binding domain (PTB)"/>
    <property type="match status" value="1"/>
</dbReference>
<feature type="compositionally biased region" description="Low complexity" evidence="7">
    <location>
        <begin position="1142"/>
        <end position="1153"/>
    </location>
</feature>
<dbReference type="PROSITE" id="PS51778">
    <property type="entry name" value="VAST"/>
    <property type="match status" value="1"/>
</dbReference>
<dbReference type="SMART" id="SM00055">
    <property type="entry name" value="FCH"/>
    <property type="match status" value="1"/>
</dbReference>
<dbReference type="InterPro" id="IPR031160">
    <property type="entry name" value="F_BAR_dom"/>
</dbReference>
<gene>
    <name evidence="11" type="ORF">Poli38472_013862</name>
</gene>
<dbReference type="InterPro" id="IPR027267">
    <property type="entry name" value="AH/BAR_dom_sf"/>
</dbReference>
<feature type="domain" description="VASt" evidence="10">
    <location>
        <begin position="900"/>
        <end position="1079"/>
    </location>
</feature>
<dbReference type="EMBL" id="SPLM01000149">
    <property type="protein sequence ID" value="TMW55100.1"/>
    <property type="molecule type" value="Genomic_DNA"/>
</dbReference>
<dbReference type="Proteomes" id="UP000794436">
    <property type="component" value="Unassembled WGS sequence"/>
</dbReference>
<dbReference type="PANTHER" id="PTHR23319:SF4">
    <property type="entry name" value="GRAM DOMAIN CONTAINING 1B, ISOFORM E"/>
    <property type="match status" value="1"/>
</dbReference>
<dbReference type="AlphaFoldDB" id="A0A8K1C288"/>
<keyword evidence="3 8" id="KW-1133">Transmembrane helix</keyword>
<reference evidence="11" key="1">
    <citation type="submission" date="2019-03" db="EMBL/GenBank/DDBJ databases">
        <title>Long read genome sequence of the mycoparasitic Pythium oligandrum ATCC 38472 isolated from sugarbeet rhizosphere.</title>
        <authorList>
            <person name="Gaulin E."/>
        </authorList>
    </citation>
    <scope>NUCLEOTIDE SEQUENCE</scope>
    <source>
        <strain evidence="11">ATCC 38472_TT</strain>
    </source>
</reference>
<keyword evidence="2 8" id="KW-0812">Transmembrane</keyword>
<dbReference type="GO" id="GO:0005789">
    <property type="term" value="C:endoplasmic reticulum membrane"/>
    <property type="evidence" value="ECO:0007669"/>
    <property type="project" value="TreeGrafter"/>
</dbReference>
<evidence type="ECO:0000313" key="12">
    <source>
        <dbReference type="Proteomes" id="UP000794436"/>
    </source>
</evidence>
<evidence type="ECO:0000256" key="4">
    <source>
        <dbReference type="ARBA" id="ARBA00023136"/>
    </source>
</evidence>
<dbReference type="Pfam" id="PF02893">
    <property type="entry name" value="GRAM"/>
    <property type="match status" value="1"/>
</dbReference>
<evidence type="ECO:0000259" key="10">
    <source>
        <dbReference type="PROSITE" id="PS51778"/>
    </source>
</evidence>